<dbReference type="EMBL" id="CAJFCV020000006">
    <property type="protein sequence ID" value="CAG9130729.1"/>
    <property type="molecule type" value="Genomic_DNA"/>
</dbReference>
<protein>
    <submittedName>
        <fullName evidence="3">(pine wood nematode) hypothetical protein</fullName>
    </submittedName>
    <submittedName>
        <fullName evidence="7">DUF148 domain-containing protein</fullName>
    </submittedName>
</protein>
<proteinExistence type="predicted"/>
<accession>A0A1I7RQX4</accession>
<organism evidence="5 7">
    <name type="scientific">Bursaphelenchus xylophilus</name>
    <name type="common">Pinewood nematode worm</name>
    <name type="synonym">Aphelenchoides xylophilus</name>
    <dbReference type="NCBI Taxonomy" id="6326"/>
    <lineage>
        <taxon>Eukaryota</taxon>
        <taxon>Metazoa</taxon>
        <taxon>Ecdysozoa</taxon>
        <taxon>Nematoda</taxon>
        <taxon>Chromadorea</taxon>
        <taxon>Rhabditida</taxon>
        <taxon>Tylenchina</taxon>
        <taxon>Tylenchomorpha</taxon>
        <taxon>Aphelenchoidea</taxon>
        <taxon>Aphelenchoididae</taxon>
        <taxon>Bursaphelenchus</taxon>
    </lineage>
</organism>
<dbReference type="InterPro" id="IPR003677">
    <property type="entry name" value="ANIS5_cation-bd"/>
</dbReference>
<feature type="domain" description="SXP/RAL-2 family protein Ani s 5-like cation-binding" evidence="2">
    <location>
        <begin position="31"/>
        <end position="117"/>
    </location>
</feature>
<evidence type="ECO:0000313" key="7">
    <source>
        <dbReference type="WBParaSite" id="BXY_0311900.1"/>
    </source>
</evidence>
<dbReference type="AlphaFoldDB" id="A0A1I7RQX4"/>
<sequence length="133" mass="14986">MKSFPVAILYLWVAAVAAIDLWHFVKSIPDEAQAEMHQIIDNKNLTKAQVMERLDVWAAKQPEGFQEEYEQVKNLLATRGLNAYKAQRNPTVNPAIDEIRQNTSLTREQEREAVQKILTVPGGIVTTTSSPIV</sequence>
<evidence type="ECO:0000313" key="3">
    <source>
        <dbReference type="EMBL" id="CAD5234751.1"/>
    </source>
</evidence>
<dbReference type="Proteomes" id="UP000582659">
    <property type="component" value="Unassembled WGS sequence"/>
</dbReference>
<evidence type="ECO:0000256" key="1">
    <source>
        <dbReference type="SAM" id="SignalP"/>
    </source>
</evidence>
<dbReference type="EMBL" id="CAJFDI010000006">
    <property type="protein sequence ID" value="CAD5234751.1"/>
    <property type="molecule type" value="Genomic_DNA"/>
</dbReference>
<evidence type="ECO:0000259" key="2">
    <source>
        <dbReference type="Pfam" id="PF02520"/>
    </source>
</evidence>
<reference evidence="7" key="1">
    <citation type="submission" date="2016-11" db="UniProtKB">
        <authorList>
            <consortium name="WormBaseParasite"/>
        </authorList>
    </citation>
    <scope>IDENTIFICATION</scope>
</reference>
<feature type="chain" id="PRO_5035359285" evidence="1">
    <location>
        <begin position="19"/>
        <end position="133"/>
    </location>
</feature>
<evidence type="ECO:0000313" key="5">
    <source>
        <dbReference type="Proteomes" id="UP000095284"/>
    </source>
</evidence>
<name>A0A1I7RQX4_BURXY</name>
<feature type="signal peptide" evidence="1">
    <location>
        <begin position="1"/>
        <end position="18"/>
    </location>
</feature>
<dbReference type="SMR" id="A0A1I7RQX4"/>
<evidence type="ECO:0000313" key="6">
    <source>
        <dbReference type="Proteomes" id="UP000659654"/>
    </source>
</evidence>
<dbReference type="Pfam" id="PF02520">
    <property type="entry name" value="ANIS5_cation-bd"/>
    <property type="match status" value="1"/>
</dbReference>
<dbReference type="Proteomes" id="UP000095284">
    <property type="component" value="Unplaced"/>
</dbReference>
<keyword evidence="1" id="KW-0732">Signal</keyword>
<evidence type="ECO:0000313" key="4">
    <source>
        <dbReference type="EMBL" id="CAG9130729.1"/>
    </source>
</evidence>
<gene>
    <name evidence="3" type="ORF">BXYJ_LOCUS14842</name>
</gene>
<dbReference type="OrthoDB" id="5867022at2759"/>
<keyword evidence="6" id="KW-1185">Reference proteome</keyword>
<reference evidence="4" key="2">
    <citation type="submission" date="2020-08" db="EMBL/GenBank/DDBJ databases">
        <authorList>
            <person name="Kikuchi T."/>
        </authorList>
    </citation>
    <scope>NUCLEOTIDE SEQUENCE</scope>
    <source>
        <strain evidence="3">Ka4C1</strain>
    </source>
</reference>
<dbReference type="WBParaSite" id="BXY_0311900.1">
    <property type="protein sequence ID" value="BXY_0311900.1"/>
    <property type="gene ID" value="BXY_0311900"/>
</dbReference>
<dbReference type="Proteomes" id="UP000659654">
    <property type="component" value="Unassembled WGS sequence"/>
</dbReference>